<evidence type="ECO:0000313" key="2">
    <source>
        <dbReference type="Proteomes" id="UP000233551"/>
    </source>
</evidence>
<reference evidence="1 2" key="1">
    <citation type="submission" date="2017-11" db="EMBL/GenBank/DDBJ databases">
        <title>De-novo sequencing of pomegranate (Punica granatum L.) genome.</title>
        <authorList>
            <person name="Akparov Z."/>
            <person name="Amiraslanov A."/>
            <person name="Hajiyeva S."/>
            <person name="Abbasov M."/>
            <person name="Kaur K."/>
            <person name="Hamwieh A."/>
            <person name="Solovyev V."/>
            <person name="Salamov A."/>
            <person name="Braich B."/>
            <person name="Kosarev P."/>
            <person name="Mahmoud A."/>
            <person name="Hajiyev E."/>
            <person name="Babayeva S."/>
            <person name="Izzatullayeva V."/>
            <person name="Mammadov A."/>
            <person name="Mammadov A."/>
            <person name="Sharifova S."/>
            <person name="Ojaghi J."/>
            <person name="Eynullazada K."/>
            <person name="Bayramov B."/>
            <person name="Abdulazimova A."/>
            <person name="Shahmuradov I."/>
        </authorList>
    </citation>
    <scope>NUCLEOTIDE SEQUENCE [LARGE SCALE GENOMIC DNA]</scope>
    <source>
        <strain evidence="2">cv. AG2017</strain>
        <tissue evidence="1">Leaf</tissue>
    </source>
</reference>
<dbReference type="EMBL" id="PGOL01000091">
    <property type="protein sequence ID" value="PKI77536.1"/>
    <property type="molecule type" value="Genomic_DNA"/>
</dbReference>
<name>A0A2I0LBH9_PUNGR</name>
<sequence length="266" mass="29887">MLKLTMVLETLVKVSGPKSTSAPLKSKIYSKQYENRLSMYWPSWVADESAPPPRPTIVVLISSCCSIFWKPHPSNIPGKETGRPVLEAKERTEGLVIVSYIRIAGYGNTAVPRRERLKALCKQRKGLSAGLYKKGTWGSPMNEFDCETSIGSHHRRQHGNTRDEKMMISLCRHGLQTLGSGRQSLQHGTRPVMVRAKWYAMGTELVFGKISDYSVASAHEFTAESSLISVATVWKVIWRWEGFVGFEIRNRVLALVELAEQEFVSS</sequence>
<dbReference type="Proteomes" id="UP000233551">
    <property type="component" value="Unassembled WGS sequence"/>
</dbReference>
<dbReference type="AlphaFoldDB" id="A0A2I0LBH9"/>
<protein>
    <submittedName>
        <fullName evidence="1">Uncharacterized protein</fullName>
    </submittedName>
</protein>
<comment type="caution">
    <text evidence="1">The sequence shown here is derived from an EMBL/GenBank/DDBJ whole genome shotgun (WGS) entry which is preliminary data.</text>
</comment>
<accession>A0A2I0LBH9</accession>
<gene>
    <name evidence="1" type="ORF">CRG98_002142</name>
</gene>
<keyword evidence="2" id="KW-1185">Reference proteome</keyword>
<proteinExistence type="predicted"/>
<evidence type="ECO:0000313" key="1">
    <source>
        <dbReference type="EMBL" id="PKI77536.1"/>
    </source>
</evidence>
<organism evidence="1 2">
    <name type="scientific">Punica granatum</name>
    <name type="common">Pomegranate</name>
    <dbReference type="NCBI Taxonomy" id="22663"/>
    <lineage>
        <taxon>Eukaryota</taxon>
        <taxon>Viridiplantae</taxon>
        <taxon>Streptophyta</taxon>
        <taxon>Embryophyta</taxon>
        <taxon>Tracheophyta</taxon>
        <taxon>Spermatophyta</taxon>
        <taxon>Magnoliopsida</taxon>
        <taxon>eudicotyledons</taxon>
        <taxon>Gunneridae</taxon>
        <taxon>Pentapetalae</taxon>
        <taxon>rosids</taxon>
        <taxon>malvids</taxon>
        <taxon>Myrtales</taxon>
        <taxon>Lythraceae</taxon>
        <taxon>Punica</taxon>
    </lineage>
</organism>